<comment type="caution">
    <text evidence="1">The sequence shown here is derived from an EMBL/GenBank/DDBJ whole genome shotgun (WGS) entry which is preliminary data.</text>
</comment>
<evidence type="ECO:0000313" key="2">
    <source>
        <dbReference type="Proteomes" id="UP000093000"/>
    </source>
</evidence>
<sequence>MTHNILRTSSVNTCSKGALKTTRLFSTKKTGWFQRFLSPAEEKKLYLGITSSFREKLVEQSNKSTQTYSHIIEHALLTSPLKPTTGMLSITRIEQIKLDLDLAGKQKDLHRLQQLQLELDNANLTAIAVYNRLIRAYLWCDELALAENVLSNLEARELVPTVRTFTYLIQAHLKRHQIDQAKALVKKMDHLSLLKLRTSFDCAIMLKFYQSCGDTHAIDYVWRDLMTHATLVKPGLGLFTQYMEYLLDRQYDVKSVDKTVHQLLTHLQQDTSSITEHQYAVWIKSVNYLASKDQSAFTATAEQLLFFLMKRLPAKISWETINSSIDYILQSYLSEQQDLKMLAFYYKLRKLNIPDESFQKATLQSIETVLQRVETQSGQKDTMAKLEHLCLA</sequence>
<dbReference type="STRING" id="101091.A0A1C7NLY0"/>
<dbReference type="Gene3D" id="1.25.40.10">
    <property type="entry name" value="Tetratricopeptide repeat domain"/>
    <property type="match status" value="1"/>
</dbReference>
<keyword evidence="2" id="KW-1185">Reference proteome</keyword>
<accession>A0A1C7NLY0</accession>
<reference evidence="1 2" key="1">
    <citation type="submission" date="2016-03" db="EMBL/GenBank/DDBJ databases">
        <title>Choanephora cucurbitarum.</title>
        <authorList>
            <person name="Min B."/>
            <person name="Park H."/>
            <person name="Park J.-H."/>
            <person name="Shin H.-D."/>
            <person name="Choi I.-G."/>
        </authorList>
    </citation>
    <scope>NUCLEOTIDE SEQUENCE [LARGE SCALE GENOMIC DNA]</scope>
    <source>
        <strain evidence="1 2">KUS-F28377</strain>
    </source>
</reference>
<gene>
    <name evidence="1" type="ORF">A0J61_02494</name>
</gene>
<evidence type="ECO:0000313" key="1">
    <source>
        <dbReference type="EMBL" id="OBZ89456.1"/>
    </source>
</evidence>
<dbReference type="InterPro" id="IPR011990">
    <property type="entry name" value="TPR-like_helical_dom_sf"/>
</dbReference>
<dbReference type="Proteomes" id="UP000093000">
    <property type="component" value="Unassembled WGS sequence"/>
</dbReference>
<dbReference type="InParanoid" id="A0A1C7NLY0"/>
<protein>
    <submittedName>
        <fullName evidence="1">Uncharacterized protein</fullName>
    </submittedName>
</protein>
<name>A0A1C7NLY0_9FUNG</name>
<dbReference type="EMBL" id="LUGH01000095">
    <property type="protein sequence ID" value="OBZ89456.1"/>
    <property type="molecule type" value="Genomic_DNA"/>
</dbReference>
<dbReference type="OrthoDB" id="185373at2759"/>
<organism evidence="1 2">
    <name type="scientific">Choanephora cucurbitarum</name>
    <dbReference type="NCBI Taxonomy" id="101091"/>
    <lineage>
        <taxon>Eukaryota</taxon>
        <taxon>Fungi</taxon>
        <taxon>Fungi incertae sedis</taxon>
        <taxon>Mucoromycota</taxon>
        <taxon>Mucoromycotina</taxon>
        <taxon>Mucoromycetes</taxon>
        <taxon>Mucorales</taxon>
        <taxon>Mucorineae</taxon>
        <taxon>Choanephoraceae</taxon>
        <taxon>Choanephoroideae</taxon>
        <taxon>Choanephora</taxon>
    </lineage>
</organism>
<proteinExistence type="predicted"/>
<dbReference type="AlphaFoldDB" id="A0A1C7NLY0"/>